<feature type="transmembrane region" description="Helical" evidence="1">
    <location>
        <begin position="1160"/>
        <end position="1182"/>
    </location>
</feature>
<evidence type="ECO:0000313" key="5">
    <source>
        <dbReference type="EMBL" id="CAI9967439.1"/>
    </source>
</evidence>
<evidence type="ECO:0000313" key="11">
    <source>
        <dbReference type="Proteomes" id="UP001642409"/>
    </source>
</evidence>
<dbReference type="InterPro" id="IPR009030">
    <property type="entry name" value="Growth_fac_rcpt_cys_sf"/>
</dbReference>
<dbReference type="EMBL" id="CAXDID020000604">
    <property type="protein sequence ID" value="CAL6106028.1"/>
    <property type="molecule type" value="Genomic_DNA"/>
</dbReference>
<sequence>MIFVLFTIQNLLVCENGFEINVTTCVCNLMLSSDSSRCVKTCAEANEAEIDGKCVQIKRKTAKCDGSLGFVLYESKCKNCWDSQQMAVDGECFTCPAENSYFKDGKCVCNNKQQAFMRNECVICEKAGLTYNQDRTECISCPNNQIFSSLTNKCDNCPDGSTFNTTINLCVCQQAGYGLIYYKYIHNGQLIIIQKCQNCWNDGQEVQSNFQGCLLHCPYNQSFSTHNNQCEECTGIGQKYDSTFTSCMCDQINGFAGPPDSCTNCYDQLMIVQSGKCSDCQSGYKFNQYGEQSFQKCVLCENSFKTIIDGKQCKCNEQQGFAGNPAYCQYCWIQNKLAVNGRCVSCEAGTKFTIIDQIRQCVPCNTLIGEATIAGVCTNCWSQMKVVNQNGDDCVICDSGLGFNPTSTICEQCPTGSNPIGGQCVCDKSLGFTGLDGFACTDCYKASQIVVGKVCKSCPSKTTFSVNKCVCDESKGFVGDVSSCSNCWIQNMVVSKSQCQDCQINYGFNKLTNQCILCNDLQRTIINKQCVCNEQNGFGGVDALQCISCWQNQQQTISYLQGGGCVSCKVGTKFVILSDIGQCVPCNTLIGEATIAGVCTNCWSQMKVVNQNGDDCVICDSGLGFNPTSTICEQCPTGSNPIGGQCVCDKSLGFTGLDGFACTDCYKASQIVVGKVCKSCPSKTTFSVNKCVCDESKGFVGDVSSCSNCWIQNMVVSKSQCQDCQINYGFNKLTNQCILCNDLQRTIINKQCVCNEQNGFGGVDALQCISCWQNQQQTISYLQGGGCVSCKVGTKFVILSDIGQCVPCNTLIGEATIAGVCTNCWSQMKVVNQNGDDCVICDSGLGFNPTSTICEQCPTGSNPIGGQCVCDKSLGFTGLDGFACTDCYKASQIVVGKVCKSCPSKTTFSVNKCVCDESKGFVGDVSSCSNCWIQNMVVSKSQCQDCQINYGFNKLTNQCILCNDLQRTIINKQCVCNEQNGFGGVDALQCISCWQNQQQTISYLQGGGCVSCKVGTKFVILSDIGQCVPCNTLIGEATIAGVCTNCWSQMKVVNQNGDDCILCDSGLGFNPTSTICEQCPTGSNPIGGQCVCDKSSGLAGSNGFACTECWIQNMVVKASSCIPCQQLDLNSVFSVNSCQCALKFVNKTGVCEVNTRNMTITIAVSVPIVVVILSLAVILFVLKRKLKKTAENREIVERERTEVEIAVETEAIEEKQNEECVTTE</sequence>
<protein>
    <submittedName>
        <fullName evidence="5">High cysteine membrane protein Group 1</fullName>
    </submittedName>
    <submittedName>
        <fullName evidence="7">High_cysteine membrane protein Group 1</fullName>
    </submittedName>
</protein>
<reference evidence="5" key="1">
    <citation type="submission" date="2023-06" db="EMBL/GenBank/DDBJ databases">
        <authorList>
            <person name="Kurt Z."/>
        </authorList>
    </citation>
    <scope>NUCLEOTIDE SEQUENCE</scope>
</reference>
<dbReference type="EMBL" id="CATOUU010001123">
    <property type="protein sequence ID" value="CAI9973492.1"/>
    <property type="molecule type" value="Genomic_DNA"/>
</dbReference>
<dbReference type="EMBL" id="CATOUU010000337">
    <property type="protein sequence ID" value="CAI9925190.1"/>
    <property type="molecule type" value="Genomic_DNA"/>
</dbReference>
<accession>A0AA86QWN2</accession>
<dbReference type="InterPro" id="IPR052798">
    <property type="entry name" value="Giardia_VSA"/>
</dbReference>
<keyword evidence="1" id="KW-1133">Transmembrane helix</keyword>
<keyword evidence="11" id="KW-1185">Reference proteome</keyword>
<gene>
    <name evidence="3" type="ORF">HINF_LOCUS1024</name>
    <name evidence="4" type="ORF">HINF_LOCUS12835</name>
    <name evidence="5" type="ORF">HINF_LOCUS55084</name>
    <name evidence="7" type="ORF">HINF_LOCUS58229</name>
    <name evidence="6" type="ORF">HINF_LOCUS61137</name>
    <name evidence="8" type="ORF">HINF_LOCUS64775</name>
    <name evidence="9" type="ORF">HINF_LOCUS73546</name>
    <name evidence="10" type="ORF">HINF_LOCUS74807</name>
</gene>
<organism evidence="5">
    <name type="scientific">Hexamita inflata</name>
    <dbReference type="NCBI Taxonomy" id="28002"/>
    <lineage>
        <taxon>Eukaryota</taxon>
        <taxon>Metamonada</taxon>
        <taxon>Diplomonadida</taxon>
        <taxon>Hexamitidae</taxon>
        <taxon>Hexamitinae</taxon>
        <taxon>Hexamita</taxon>
    </lineage>
</organism>
<comment type="caution">
    <text evidence="5">The sequence shown here is derived from an EMBL/GenBank/DDBJ whole genome shotgun (WGS) entry which is preliminary data.</text>
</comment>
<keyword evidence="1" id="KW-0812">Transmembrane</keyword>
<keyword evidence="2" id="KW-0732">Signal</keyword>
<dbReference type="EMBL" id="CAXDID020000646">
    <property type="protein sequence ID" value="CAL6108107.1"/>
    <property type="molecule type" value="Genomic_DNA"/>
</dbReference>
<evidence type="ECO:0000256" key="1">
    <source>
        <dbReference type="SAM" id="Phobius"/>
    </source>
</evidence>
<reference evidence="7 11" key="2">
    <citation type="submission" date="2024-07" db="EMBL/GenBank/DDBJ databases">
        <authorList>
            <person name="Akdeniz Z."/>
        </authorList>
    </citation>
    <scope>NUCLEOTIDE SEQUENCE [LARGE SCALE GENOMIC DNA]</scope>
</reference>
<dbReference type="EMBL" id="CATOUU010001023">
    <property type="protein sequence ID" value="CAI9967439.1"/>
    <property type="molecule type" value="Genomic_DNA"/>
</dbReference>
<dbReference type="PANTHER" id="PTHR23275">
    <property type="entry name" value="CABRIOLET.-RELATED"/>
    <property type="match status" value="1"/>
</dbReference>
<evidence type="ECO:0000313" key="9">
    <source>
        <dbReference type="EMBL" id="CAL6106028.1"/>
    </source>
</evidence>
<proteinExistence type="predicted"/>
<feature type="signal peptide" evidence="2">
    <location>
        <begin position="1"/>
        <end position="17"/>
    </location>
</feature>
<dbReference type="Proteomes" id="UP001642409">
    <property type="component" value="Unassembled WGS sequence"/>
</dbReference>
<evidence type="ECO:0000313" key="6">
    <source>
        <dbReference type="EMBL" id="CAI9973492.1"/>
    </source>
</evidence>
<evidence type="ECO:0000313" key="3">
    <source>
        <dbReference type="EMBL" id="CAI9913379.1"/>
    </source>
</evidence>
<evidence type="ECO:0000256" key="2">
    <source>
        <dbReference type="SAM" id="SignalP"/>
    </source>
</evidence>
<dbReference type="EMBL" id="CATOUU010000023">
    <property type="protein sequence ID" value="CAI9913379.1"/>
    <property type="molecule type" value="Genomic_DNA"/>
</dbReference>
<evidence type="ECO:0000313" key="7">
    <source>
        <dbReference type="EMBL" id="CAL6077344.1"/>
    </source>
</evidence>
<dbReference type="AlphaFoldDB" id="A0AA86QWN2"/>
<dbReference type="SUPFAM" id="SSF57184">
    <property type="entry name" value="Growth factor receptor domain"/>
    <property type="match status" value="5"/>
</dbReference>
<dbReference type="EMBL" id="CAXDID020000325">
    <property type="protein sequence ID" value="CAL6077344.1"/>
    <property type="molecule type" value="Genomic_DNA"/>
</dbReference>
<evidence type="ECO:0000313" key="10">
    <source>
        <dbReference type="EMBL" id="CAL6108107.1"/>
    </source>
</evidence>
<evidence type="ECO:0000313" key="4">
    <source>
        <dbReference type="EMBL" id="CAI9925190.1"/>
    </source>
</evidence>
<dbReference type="EMBL" id="CAXDID020000418">
    <property type="protein sequence ID" value="CAL6089316.1"/>
    <property type="molecule type" value="Genomic_DNA"/>
</dbReference>
<dbReference type="PANTHER" id="PTHR23275:SF100">
    <property type="entry name" value="EGF-LIKE DOMAIN-CONTAINING PROTEIN"/>
    <property type="match status" value="1"/>
</dbReference>
<feature type="chain" id="PRO_5044705030" evidence="2">
    <location>
        <begin position="18"/>
        <end position="1224"/>
    </location>
</feature>
<keyword evidence="1" id="KW-0472">Membrane</keyword>
<name>A0AA86QWN2_9EUKA</name>
<evidence type="ECO:0000313" key="8">
    <source>
        <dbReference type="EMBL" id="CAL6089316.1"/>
    </source>
</evidence>